<keyword evidence="4" id="KW-1185">Reference proteome</keyword>
<proteinExistence type="predicted"/>
<sequence>MPPLIVGHRGAKDVLPENTLISFHRAIADGADVLECDVHLSADGRLVVMHDARIDRTVSEDSPRRSGAIAELTAAELADVRVGGGREGIGHEAAPVGLAGAGGSAGSDGTAGSAGKGGDSIVEGQKVPYLEEVLDLAADAEVPLLLEVKAPAAAEPVARLLLARAAAGSGAGAAGPSSLADGTPSSVADGTPSADEGPGGAPASHALVEASGRDRVVVISFLREVLETMREIAPRQVIGLITKTPTEDDWEYATRIGARTFGLTLTNLREHDVIRAQEAGMALNAWTLNDPDAVVFAAEIGVDTLTTDDPAWARAVLDATALEQSALAR</sequence>
<dbReference type="SUPFAM" id="SSF51695">
    <property type="entry name" value="PLC-like phosphodiesterases"/>
    <property type="match status" value="1"/>
</dbReference>
<name>A0ABY4N2L3_9MICO</name>
<dbReference type="Gene3D" id="3.20.20.190">
    <property type="entry name" value="Phosphatidylinositol (PI) phosphodiesterase"/>
    <property type="match status" value="1"/>
</dbReference>
<dbReference type="InterPro" id="IPR017946">
    <property type="entry name" value="PLC-like_Pdiesterase_TIM-brl"/>
</dbReference>
<dbReference type="Proteomes" id="UP001055868">
    <property type="component" value="Chromosome"/>
</dbReference>
<dbReference type="EMBL" id="CP097218">
    <property type="protein sequence ID" value="UQN28800.1"/>
    <property type="molecule type" value="Genomic_DNA"/>
</dbReference>
<dbReference type="Pfam" id="PF03009">
    <property type="entry name" value="GDPD"/>
    <property type="match status" value="2"/>
</dbReference>
<dbReference type="PANTHER" id="PTHR46211:SF1">
    <property type="entry name" value="GLYCEROPHOSPHODIESTER PHOSPHODIESTERASE, CYTOPLASMIC"/>
    <property type="match status" value="1"/>
</dbReference>
<feature type="region of interest" description="Disordered" evidence="1">
    <location>
        <begin position="172"/>
        <end position="205"/>
    </location>
</feature>
<evidence type="ECO:0000256" key="1">
    <source>
        <dbReference type="SAM" id="MobiDB-lite"/>
    </source>
</evidence>
<dbReference type="InterPro" id="IPR030395">
    <property type="entry name" value="GP_PDE_dom"/>
</dbReference>
<evidence type="ECO:0000259" key="2">
    <source>
        <dbReference type="PROSITE" id="PS51704"/>
    </source>
</evidence>
<evidence type="ECO:0000313" key="3">
    <source>
        <dbReference type="EMBL" id="UQN28800.1"/>
    </source>
</evidence>
<accession>A0ABY4N2L3</accession>
<dbReference type="RefSeq" id="WP_249477917.1">
    <property type="nucleotide sequence ID" value="NZ_CP097218.1"/>
</dbReference>
<feature type="domain" description="GP-PDE" evidence="2">
    <location>
        <begin position="3"/>
        <end position="317"/>
    </location>
</feature>
<feature type="region of interest" description="Disordered" evidence="1">
    <location>
        <begin position="100"/>
        <end position="120"/>
    </location>
</feature>
<reference evidence="3" key="1">
    <citation type="submission" date="2022-05" db="EMBL/GenBank/DDBJ databases">
        <title>Genomic analysis of Brachybacterium sp. CBA3104.</title>
        <authorList>
            <person name="Roh S.W."/>
            <person name="Kim Y.B."/>
            <person name="Kim Y."/>
        </authorList>
    </citation>
    <scope>NUCLEOTIDE SEQUENCE</scope>
    <source>
        <strain evidence="3">CBA3104</strain>
    </source>
</reference>
<protein>
    <recommendedName>
        <fullName evidence="2">GP-PDE domain-containing protein</fullName>
    </recommendedName>
</protein>
<organism evidence="3 4">
    <name type="scientific">Brachybacterium kimchii</name>
    <dbReference type="NCBI Taxonomy" id="2942909"/>
    <lineage>
        <taxon>Bacteria</taxon>
        <taxon>Bacillati</taxon>
        <taxon>Actinomycetota</taxon>
        <taxon>Actinomycetes</taxon>
        <taxon>Micrococcales</taxon>
        <taxon>Dermabacteraceae</taxon>
        <taxon>Brachybacterium</taxon>
    </lineage>
</organism>
<evidence type="ECO:0000313" key="4">
    <source>
        <dbReference type="Proteomes" id="UP001055868"/>
    </source>
</evidence>
<dbReference type="PANTHER" id="PTHR46211">
    <property type="entry name" value="GLYCEROPHOSPHORYL DIESTER PHOSPHODIESTERASE"/>
    <property type="match status" value="1"/>
</dbReference>
<dbReference type="PROSITE" id="PS51704">
    <property type="entry name" value="GP_PDE"/>
    <property type="match status" value="1"/>
</dbReference>
<gene>
    <name evidence="3" type="ORF">M4486_14375</name>
</gene>